<dbReference type="AlphaFoldDB" id="A0A0K2LEY7"/>
<dbReference type="KEGG" id="lhi:JP39_10510"/>
<dbReference type="GO" id="GO:0016747">
    <property type="term" value="F:acyltransferase activity, transferring groups other than amino-acyl groups"/>
    <property type="evidence" value="ECO:0007669"/>
    <property type="project" value="InterPro"/>
</dbReference>
<keyword evidence="2" id="KW-0808">Transferase</keyword>
<dbReference type="Gene3D" id="3.40.630.30">
    <property type="match status" value="1"/>
</dbReference>
<sequence>MALVYMRKAEASDIDAIMEVINEAKALLKADGSTQWQDGHPDRDLLLDDIAKGFARVLIVDGDVAGTATLMTTDDPNYSKIEGAWQDTTDQYATIHRIAISAKYRGMKLSKFFFSNLISDTYAQGIRHMRIDTHKLNKRMQHLAQEFGFEYTGIIYVPDAIDGKRLAYELSMVK</sequence>
<feature type="domain" description="N-acetyltransferase" evidence="1">
    <location>
        <begin position="4"/>
        <end position="174"/>
    </location>
</feature>
<dbReference type="InterPro" id="IPR050276">
    <property type="entry name" value="MshD_Acetyltransferase"/>
</dbReference>
<keyword evidence="3" id="KW-1185">Reference proteome</keyword>
<dbReference type="RefSeq" id="WP_041500302.1">
    <property type="nucleotide sequence ID" value="NZ_BJDV01000003.1"/>
</dbReference>
<dbReference type="InterPro" id="IPR016181">
    <property type="entry name" value="Acyl_CoA_acyltransferase"/>
</dbReference>
<evidence type="ECO:0000313" key="3">
    <source>
        <dbReference type="Proteomes" id="UP000061546"/>
    </source>
</evidence>
<dbReference type="SUPFAM" id="SSF55729">
    <property type="entry name" value="Acyl-CoA N-acyltransferases (Nat)"/>
    <property type="match status" value="1"/>
</dbReference>
<dbReference type="PANTHER" id="PTHR43617">
    <property type="entry name" value="L-AMINO ACID N-ACETYLTRANSFERASE"/>
    <property type="match status" value="1"/>
</dbReference>
<gene>
    <name evidence="2" type="ORF">JP39_10510</name>
</gene>
<dbReference type="PROSITE" id="PS51186">
    <property type="entry name" value="GNAT"/>
    <property type="match status" value="1"/>
</dbReference>
<dbReference type="Pfam" id="PF00583">
    <property type="entry name" value="Acetyltransf_1"/>
    <property type="match status" value="1"/>
</dbReference>
<reference evidence="2 3" key="1">
    <citation type="submission" date="2015-08" db="EMBL/GenBank/DDBJ databases">
        <title>Genomic sequence of Lactobacillus heilongjiangensis DSM 28069, isolated from Chinese traditional pickle.</title>
        <authorList>
            <person name="Jiang X."/>
            <person name="Zheng B."/>
            <person name="Cheng H."/>
        </authorList>
    </citation>
    <scope>NUCLEOTIDE SEQUENCE [LARGE SCALE GENOMIC DNA]</scope>
    <source>
        <strain evidence="2 3">DSM 28069</strain>
    </source>
</reference>
<dbReference type="InterPro" id="IPR000182">
    <property type="entry name" value="GNAT_dom"/>
</dbReference>
<evidence type="ECO:0000259" key="1">
    <source>
        <dbReference type="PROSITE" id="PS51186"/>
    </source>
</evidence>
<accession>A0A0K2LEY7</accession>
<dbReference type="Proteomes" id="UP000061546">
    <property type="component" value="Chromosome"/>
</dbReference>
<protein>
    <submittedName>
        <fullName evidence="2">GCN5 family acetyltransferase</fullName>
    </submittedName>
</protein>
<evidence type="ECO:0000313" key="2">
    <source>
        <dbReference type="EMBL" id="ALB29748.1"/>
    </source>
</evidence>
<dbReference type="PANTHER" id="PTHR43617:SF20">
    <property type="entry name" value="N-ALPHA-ACETYLTRANSFERASE RIMI"/>
    <property type="match status" value="1"/>
</dbReference>
<dbReference type="OrthoDB" id="9796381at2"/>
<proteinExistence type="predicted"/>
<dbReference type="EMBL" id="CP012559">
    <property type="protein sequence ID" value="ALB29748.1"/>
    <property type="molecule type" value="Genomic_DNA"/>
</dbReference>
<name>A0A0K2LEY7_9LACO</name>
<organism evidence="2 3">
    <name type="scientific">Companilactobacillus heilongjiangensis</name>
    <dbReference type="NCBI Taxonomy" id="1074467"/>
    <lineage>
        <taxon>Bacteria</taxon>
        <taxon>Bacillati</taxon>
        <taxon>Bacillota</taxon>
        <taxon>Bacilli</taxon>
        <taxon>Lactobacillales</taxon>
        <taxon>Lactobacillaceae</taxon>
        <taxon>Companilactobacillus</taxon>
    </lineage>
</organism>
<dbReference type="STRING" id="1074467.JP39_10510"/>